<dbReference type="InterPro" id="IPR014746">
    <property type="entry name" value="Gln_synth/guanido_kin_cat_dom"/>
</dbReference>
<keyword evidence="6 8" id="KW-0067">ATP-binding</keyword>
<evidence type="ECO:0000313" key="12">
    <source>
        <dbReference type="EMBL" id="CAL4075012.1"/>
    </source>
</evidence>
<organism evidence="12 13">
    <name type="scientific">Meganyctiphanes norvegica</name>
    <name type="common">Northern krill</name>
    <name type="synonym">Thysanopoda norvegica</name>
    <dbReference type="NCBI Taxonomy" id="48144"/>
    <lineage>
        <taxon>Eukaryota</taxon>
        <taxon>Metazoa</taxon>
        <taxon>Ecdysozoa</taxon>
        <taxon>Arthropoda</taxon>
        <taxon>Crustacea</taxon>
        <taxon>Multicrustacea</taxon>
        <taxon>Malacostraca</taxon>
        <taxon>Eumalacostraca</taxon>
        <taxon>Eucarida</taxon>
        <taxon>Euphausiacea</taxon>
        <taxon>Euphausiidae</taxon>
        <taxon>Meganyctiphanes</taxon>
    </lineage>
</organism>
<evidence type="ECO:0000256" key="1">
    <source>
        <dbReference type="ARBA" id="ARBA00006798"/>
    </source>
</evidence>
<feature type="binding site" evidence="8">
    <location>
        <begin position="318"/>
        <end position="323"/>
    </location>
    <ligand>
        <name>ATP</name>
        <dbReference type="ChEBI" id="CHEBI:30616"/>
    </ligand>
</feature>
<dbReference type="GO" id="GO:0004054">
    <property type="term" value="F:arginine kinase activity"/>
    <property type="evidence" value="ECO:0007669"/>
    <property type="project" value="UniProtKB-EC"/>
</dbReference>
<feature type="domain" description="Phosphagen kinase N-terminal" evidence="10">
    <location>
        <begin position="17"/>
        <end position="100"/>
    </location>
</feature>
<sequence length="372" mass="42750">MYYISHTGEQTVDPGTRVRLDAAFKKLQASASKSLLKKYLTPSVFSMLKEKKTKLGATLLDVIQSGVENPKSSVGVYAPDAEAYDLFSPLFIPIINDYHLGFGSWQKHPDTDYGDMRNLVDLDPFGRYIISTRVRVARSLHDFPFNPILSEDDYHQIEDLVSNALYGLTGEFEGRYLPLVGMSREIIKKLRDEHLLFKNCDKFMEAAGSCHYWPCGRGMYLNEKKSFLVWVNEEDHLRIISMDMGGDLGEIYRRLVRGMEQIEKHILFSHHERLGYLNFCPTNLGTSLRASVHIRLPHLASDRSVLEEVASRYNLQIRGTRGEHTDVEGGIYDISNKRRMGLTEWQTLEEMQRGILELIRLDSKLSRRQQVL</sequence>
<dbReference type="PROSITE" id="PS51510">
    <property type="entry name" value="PHOSPHAGEN_KINASE_C"/>
    <property type="match status" value="1"/>
</dbReference>
<dbReference type="SUPFAM" id="SSF48034">
    <property type="entry name" value="Guanido kinase N-terminal domain"/>
    <property type="match status" value="1"/>
</dbReference>
<dbReference type="FunFam" id="1.10.135.10:FF:000003">
    <property type="entry name" value="Three-domain arginine kinase"/>
    <property type="match status" value="1"/>
</dbReference>
<dbReference type="PANTHER" id="PTHR11547:SF38">
    <property type="entry name" value="ARGININE KINASE 1-RELATED"/>
    <property type="match status" value="1"/>
</dbReference>
<dbReference type="SUPFAM" id="SSF55931">
    <property type="entry name" value="Glutamine synthetase/guanido kinase"/>
    <property type="match status" value="1"/>
</dbReference>
<dbReference type="PROSITE" id="PS00112">
    <property type="entry name" value="PHOSPHAGEN_KINASE"/>
    <property type="match status" value="1"/>
</dbReference>
<dbReference type="PANTHER" id="PTHR11547">
    <property type="entry name" value="ARGININE OR CREATINE KINASE"/>
    <property type="match status" value="1"/>
</dbReference>
<dbReference type="InterPro" id="IPR000749">
    <property type="entry name" value="ATP-guanido_PTrfase"/>
</dbReference>
<evidence type="ECO:0000313" key="13">
    <source>
        <dbReference type="Proteomes" id="UP001497623"/>
    </source>
</evidence>
<feature type="binding site" evidence="8">
    <location>
        <begin position="131"/>
        <end position="135"/>
    </location>
    <ligand>
        <name>ATP</name>
        <dbReference type="ChEBI" id="CHEBI:30616"/>
    </ligand>
</feature>
<dbReference type="Gene3D" id="1.10.135.10">
    <property type="entry name" value="ATP:guanido phosphotransferase, N-terminal domain"/>
    <property type="match status" value="1"/>
</dbReference>
<evidence type="ECO:0000256" key="2">
    <source>
        <dbReference type="ARBA" id="ARBA00012230"/>
    </source>
</evidence>
<feature type="domain" description="Phosphagen kinase C-terminal" evidence="11">
    <location>
        <begin position="128"/>
        <end position="365"/>
    </location>
</feature>
<proteinExistence type="inferred from homology"/>
<feature type="binding site" evidence="8">
    <location>
        <position position="194"/>
    </location>
    <ligand>
        <name>ATP</name>
        <dbReference type="ChEBI" id="CHEBI:30616"/>
    </ligand>
</feature>
<dbReference type="GO" id="GO:0005615">
    <property type="term" value="C:extracellular space"/>
    <property type="evidence" value="ECO:0007669"/>
    <property type="project" value="TreeGrafter"/>
</dbReference>
<keyword evidence="4 8" id="KW-0547">Nucleotide-binding</keyword>
<reference evidence="12 13" key="1">
    <citation type="submission" date="2024-05" db="EMBL/GenBank/DDBJ databases">
        <authorList>
            <person name="Wallberg A."/>
        </authorList>
    </citation>
    <scope>NUCLEOTIDE SEQUENCE [LARGE SCALE GENOMIC DNA]</scope>
</reference>
<evidence type="ECO:0000256" key="5">
    <source>
        <dbReference type="ARBA" id="ARBA00022777"/>
    </source>
</evidence>
<dbReference type="Proteomes" id="UP001497623">
    <property type="component" value="Unassembled WGS sequence"/>
</dbReference>
<dbReference type="GO" id="GO:0004111">
    <property type="term" value="F:creatine kinase activity"/>
    <property type="evidence" value="ECO:0007669"/>
    <property type="project" value="InterPro"/>
</dbReference>
<dbReference type="Pfam" id="PF00217">
    <property type="entry name" value="ATP-gua_Ptrans"/>
    <property type="match status" value="1"/>
</dbReference>
<keyword evidence="13" id="KW-1185">Reference proteome</keyword>
<dbReference type="EMBL" id="CAXKWB010004715">
    <property type="protein sequence ID" value="CAL4075012.1"/>
    <property type="molecule type" value="Genomic_DNA"/>
</dbReference>
<dbReference type="FunFam" id="3.30.590.10:FF:000006">
    <property type="entry name" value="Arginine kinase 1"/>
    <property type="match status" value="1"/>
</dbReference>
<name>A0AAV2Q8H3_MEGNR</name>
<evidence type="ECO:0000256" key="3">
    <source>
        <dbReference type="ARBA" id="ARBA00022679"/>
    </source>
</evidence>
<comment type="similarity">
    <text evidence="1 7 9">Belongs to the ATP:guanido phosphotransferase family.</text>
</comment>
<dbReference type="PROSITE" id="PS51509">
    <property type="entry name" value="PHOSPHAGEN_KINASE_N"/>
    <property type="match status" value="1"/>
</dbReference>
<feature type="binding site" evidence="8">
    <location>
        <begin position="289"/>
        <end position="293"/>
    </location>
    <ligand>
        <name>ATP</name>
        <dbReference type="ChEBI" id="CHEBI:30616"/>
    </ligand>
</feature>
<protein>
    <recommendedName>
        <fullName evidence="2">arginine kinase</fullName>
        <ecNumber evidence="2">2.7.3.3</ecNumber>
    </recommendedName>
</protein>
<keyword evidence="3 8" id="KW-0808">Transferase</keyword>
<accession>A0AAV2Q8H3</accession>
<evidence type="ECO:0000256" key="6">
    <source>
        <dbReference type="ARBA" id="ARBA00022840"/>
    </source>
</evidence>
<dbReference type="GO" id="GO:0046314">
    <property type="term" value="P:phosphocreatine biosynthetic process"/>
    <property type="evidence" value="ECO:0007669"/>
    <property type="project" value="InterPro"/>
</dbReference>
<dbReference type="AlphaFoldDB" id="A0AAV2Q8H3"/>
<evidence type="ECO:0000256" key="4">
    <source>
        <dbReference type="ARBA" id="ARBA00022741"/>
    </source>
</evidence>
<feature type="binding site" evidence="8">
    <location>
        <position position="238"/>
    </location>
    <ligand>
        <name>ATP</name>
        <dbReference type="ChEBI" id="CHEBI:30616"/>
    </ligand>
</feature>
<dbReference type="InterPro" id="IPR022414">
    <property type="entry name" value="ATP-guanido_PTrfase_cat"/>
</dbReference>
<dbReference type="InterPro" id="IPR022413">
    <property type="entry name" value="ATP-guanido_PTrfase_N"/>
</dbReference>
<feature type="non-terminal residue" evidence="12">
    <location>
        <position position="372"/>
    </location>
</feature>
<dbReference type="Gene3D" id="3.30.590.10">
    <property type="entry name" value="Glutamine synthetase/guanido kinase, catalytic domain"/>
    <property type="match status" value="1"/>
</dbReference>
<evidence type="ECO:0000259" key="10">
    <source>
        <dbReference type="PROSITE" id="PS51509"/>
    </source>
</evidence>
<comment type="caution">
    <text evidence="12">The sequence shown here is derived from an EMBL/GenBank/DDBJ whole genome shotgun (WGS) entry which is preliminary data.</text>
</comment>
<evidence type="ECO:0000256" key="8">
    <source>
        <dbReference type="PROSITE-ProRule" id="PRU00843"/>
    </source>
</evidence>
<keyword evidence="5 8" id="KW-0418">Kinase</keyword>
<dbReference type="InterPro" id="IPR022415">
    <property type="entry name" value="ATP-guanido_PTrfase_AS"/>
</dbReference>
<evidence type="ECO:0000256" key="9">
    <source>
        <dbReference type="RuleBase" id="RU000505"/>
    </source>
</evidence>
<dbReference type="EC" id="2.7.3.3" evidence="2"/>
<gene>
    <name evidence="12" type="ORF">MNOR_LOCUS9672</name>
</gene>
<evidence type="ECO:0000259" key="11">
    <source>
        <dbReference type="PROSITE" id="PS51510"/>
    </source>
</evidence>
<dbReference type="InterPro" id="IPR036802">
    <property type="entry name" value="ATP-guanido_PTrfase_N_sf"/>
</dbReference>
<evidence type="ECO:0000256" key="7">
    <source>
        <dbReference type="PROSITE-ProRule" id="PRU00842"/>
    </source>
</evidence>
<dbReference type="GO" id="GO:0005524">
    <property type="term" value="F:ATP binding"/>
    <property type="evidence" value="ECO:0007669"/>
    <property type="project" value="UniProtKB-UniRule"/>
</dbReference>
<dbReference type="Pfam" id="PF02807">
    <property type="entry name" value="ATP-gua_PtransN"/>
    <property type="match status" value="1"/>
</dbReference>